<evidence type="ECO:0000256" key="3">
    <source>
        <dbReference type="ARBA" id="ARBA00023163"/>
    </source>
</evidence>
<dbReference type="Proteomes" id="UP000029120">
    <property type="component" value="Chromosome 1"/>
</dbReference>
<organism evidence="7 8">
    <name type="scientific">Arabis alpina</name>
    <name type="common">Alpine rock-cress</name>
    <dbReference type="NCBI Taxonomy" id="50452"/>
    <lineage>
        <taxon>Eukaryota</taxon>
        <taxon>Viridiplantae</taxon>
        <taxon>Streptophyta</taxon>
        <taxon>Embryophyta</taxon>
        <taxon>Tracheophyta</taxon>
        <taxon>Spermatophyta</taxon>
        <taxon>Magnoliopsida</taxon>
        <taxon>eudicotyledons</taxon>
        <taxon>Gunneridae</taxon>
        <taxon>Pentapetalae</taxon>
        <taxon>rosids</taxon>
        <taxon>malvids</taxon>
        <taxon>Brassicales</taxon>
        <taxon>Brassicaceae</taxon>
        <taxon>Arabideae</taxon>
        <taxon>Arabis</taxon>
    </lineage>
</organism>
<feature type="domain" description="Glabrous enhancer-binding protein-like C-terminal" evidence="6">
    <location>
        <begin position="164"/>
        <end position="233"/>
    </location>
</feature>
<dbReference type="Pfam" id="PF22757">
    <property type="entry name" value="GeBP-like_C"/>
    <property type="match status" value="1"/>
</dbReference>
<proteinExistence type="inferred from homology"/>
<dbReference type="GO" id="GO:0005634">
    <property type="term" value="C:nucleus"/>
    <property type="evidence" value="ECO:0007669"/>
    <property type="project" value="TreeGrafter"/>
</dbReference>
<dbReference type="InterPro" id="IPR007592">
    <property type="entry name" value="GEBP"/>
</dbReference>
<feature type="compositionally biased region" description="Basic and acidic residues" evidence="4">
    <location>
        <begin position="1"/>
        <end position="13"/>
    </location>
</feature>
<comment type="similarity">
    <text evidence="1">Belongs to the GeBP family.</text>
</comment>
<evidence type="ECO:0000313" key="7">
    <source>
        <dbReference type="EMBL" id="KFK43271.1"/>
    </source>
</evidence>
<dbReference type="PANTHER" id="PTHR31662:SF68">
    <property type="entry name" value="DNA-BINDING STOREKEEPER PROTEIN TRANSCRIPTIONAL REGULATOR-LIKE PROTEIN-RELATED"/>
    <property type="match status" value="1"/>
</dbReference>
<dbReference type="AlphaFoldDB" id="A0A087HMB9"/>
<gene>
    <name evidence="7" type="ordered locus">AALP_Aa1g102400</name>
</gene>
<accession>A0A087HMB9</accession>
<dbReference type="EMBL" id="CM002869">
    <property type="protein sequence ID" value="KFK43271.1"/>
    <property type="molecule type" value="Genomic_DNA"/>
</dbReference>
<dbReference type="Gramene" id="KFK43271">
    <property type="protein sequence ID" value="KFK43271"/>
    <property type="gene ID" value="AALP_AA1G102400"/>
</dbReference>
<evidence type="ECO:0000256" key="1">
    <source>
        <dbReference type="ARBA" id="ARBA00010820"/>
    </source>
</evidence>
<dbReference type="InterPro" id="IPR053932">
    <property type="entry name" value="GeBP-like_DBD"/>
</dbReference>
<dbReference type="PANTHER" id="PTHR31662">
    <property type="entry name" value="BNAANNG10740D PROTEIN-RELATED"/>
    <property type="match status" value="1"/>
</dbReference>
<dbReference type="OrthoDB" id="1112745at2759"/>
<keyword evidence="3" id="KW-0804">Transcription</keyword>
<reference evidence="8" key="1">
    <citation type="journal article" date="2015" name="Nat. Plants">
        <title>Genome expansion of Arabis alpina linked with retrotransposition and reduced symmetric DNA methylation.</title>
        <authorList>
            <person name="Willing E.M."/>
            <person name="Rawat V."/>
            <person name="Mandakova T."/>
            <person name="Maumus F."/>
            <person name="James G.V."/>
            <person name="Nordstroem K.J."/>
            <person name="Becker C."/>
            <person name="Warthmann N."/>
            <person name="Chica C."/>
            <person name="Szarzynska B."/>
            <person name="Zytnicki M."/>
            <person name="Albani M.C."/>
            <person name="Kiefer C."/>
            <person name="Bergonzi S."/>
            <person name="Castaings L."/>
            <person name="Mateos J.L."/>
            <person name="Berns M.C."/>
            <person name="Bujdoso N."/>
            <person name="Piofczyk T."/>
            <person name="de Lorenzo L."/>
            <person name="Barrero-Sicilia C."/>
            <person name="Mateos I."/>
            <person name="Piednoel M."/>
            <person name="Hagmann J."/>
            <person name="Chen-Min-Tao R."/>
            <person name="Iglesias-Fernandez R."/>
            <person name="Schuster S.C."/>
            <person name="Alonso-Blanco C."/>
            <person name="Roudier F."/>
            <person name="Carbonero P."/>
            <person name="Paz-Ares J."/>
            <person name="Davis S.J."/>
            <person name="Pecinka A."/>
            <person name="Quesneville H."/>
            <person name="Colot V."/>
            <person name="Lysak M.A."/>
            <person name="Weigel D."/>
            <person name="Coupland G."/>
            <person name="Schneeberger K."/>
        </authorList>
    </citation>
    <scope>NUCLEOTIDE SEQUENCE [LARGE SCALE GENOMIC DNA]</scope>
    <source>
        <strain evidence="8">cv. Pajares</strain>
    </source>
</reference>
<dbReference type="Pfam" id="PF04504">
    <property type="entry name" value="GeBP-like_DBD"/>
    <property type="match status" value="1"/>
</dbReference>
<sequence length="238" mass="28159">MSMTKTEVKEQNRTLRSRKKNRKLMSKLPPILGRTLILRPSWLLARVKRVNNQKVGNNKSNYQRTLIEEDEIVILQGLIDFRVDKGKSLYEDEMGFYIFVIRSLNNEVSFYQLTEKVNFLKNKYMKKWKNGVKKPSFRKSHDKKCFELAKIIWGSEDGSFKAHWFEKSFLVHELARSGMSEDSVKERWNLESTETKERIEEKLRVLQAKEIQFEIDILKEKAYILKEVASAMLETVNS</sequence>
<feature type="domain" description="Glabrous enhancer-binding protein-like DBD" evidence="5">
    <location>
        <begin position="63"/>
        <end position="154"/>
    </location>
</feature>
<evidence type="ECO:0000259" key="6">
    <source>
        <dbReference type="Pfam" id="PF22757"/>
    </source>
</evidence>
<dbReference type="GO" id="GO:0006355">
    <property type="term" value="P:regulation of DNA-templated transcription"/>
    <property type="evidence" value="ECO:0007669"/>
    <property type="project" value="InterPro"/>
</dbReference>
<feature type="region of interest" description="Disordered" evidence="4">
    <location>
        <begin position="1"/>
        <end position="20"/>
    </location>
</feature>
<evidence type="ECO:0000259" key="5">
    <source>
        <dbReference type="Pfam" id="PF04504"/>
    </source>
</evidence>
<keyword evidence="8" id="KW-1185">Reference proteome</keyword>
<protein>
    <submittedName>
        <fullName evidence="7">Uncharacterized protein</fullName>
    </submittedName>
</protein>
<name>A0A087HMB9_ARAAL</name>
<evidence type="ECO:0000256" key="2">
    <source>
        <dbReference type="ARBA" id="ARBA00023015"/>
    </source>
</evidence>
<dbReference type="InterPro" id="IPR053933">
    <property type="entry name" value="GeBP-like_C"/>
</dbReference>
<keyword evidence="2" id="KW-0805">Transcription regulation</keyword>
<evidence type="ECO:0000256" key="4">
    <source>
        <dbReference type="SAM" id="MobiDB-lite"/>
    </source>
</evidence>
<evidence type="ECO:0000313" key="8">
    <source>
        <dbReference type="Proteomes" id="UP000029120"/>
    </source>
</evidence>